<organism evidence="1 2">
    <name type="scientific">Knoellia subterranea KCTC 19937</name>
    <dbReference type="NCBI Taxonomy" id="1385521"/>
    <lineage>
        <taxon>Bacteria</taxon>
        <taxon>Bacillati</taxon>
        <taxon>Actinomycetota</taxon>
        <taxon>Actinomycetes</taxon>
        <taxon>Micrococcales</taxon>
        <taxon>Intrasporangiaceae</taxon>
        <taxon>Knoellia</taxon>
    </lineage>
</organism>
<accession>A0A0A0JI55</accession>
<gene>
    <name evidence="1" type="ORF">N803_16645</name>
</gene>
<dbReference type="STRING" id="1385521.N803_16645"/>
<dbReference type="Proteomes" id="UP000030011">
    <property type="component" value="Unassembled WGS sequence"/>
</dbReference>
<evidence type="ECO:0000313" key="2">
    <source>
        <dbReference type="Proteomes" id="UP000030011"/>
    </source>
</evidence>
<dbReference type="EMBL" id="AVPK01000007">
    <property type="protein sequence ID" value="KGN37045.1"/>
    <property type="molecule type" value="Genomic_DNA"/>
</dbReference>
<name>A0A0A0JI55_9MICO</name>
<comment type="caution">
    <text evidence="1">The sequence shown here is derived from an EMBL/GenBank/DDBJ whole genome shotgun (WGS) entry which is preliminary data.</text>
</comment>
<evidence type="ECO:0000313" key="1">
    <source>
        <dbReference type="EMBL" id="KGN37045.1"/>
    </source>
</evidence>
<sequence length="34" mass="3766">MPARAPRPIWRYSTEVLSRVIEAGPADRGEVALT</sequence>
<proteinExistence type="predicted"/>
<protein>
    <submittedName>
        <fullName evidence="1">Uncharacterized protein</fullName>
    </submittedName>
</protein>
<keyword evidence="2" id="KW-1185">Reference proteome</keyword>
<dbReference type="AlphaFoldDB" id="A0A0A0JI55"/>
<reference evidence="1 2" key="1">
    <citation type="submission" date="2013-08" db="EMBL/GenBank/DDBJ databases">
        <title>The genome sequence of Knoellia subterranea.</title>
        <authorList>
            <person name="Zhu W."/>
            <person name="Wang G."/>
        </authorList>
    </citation>
    <scope>NUCLEOTIDE SEQUENCE [LARGE SCALE GENOMIC DNA]</scope>
    <source>
        <strain evidence="1 2">KCTC 19937</strain>
    </source>
</reference>